<name>A0A4T9TG41_9ACTN</name>
<sequence>MRVWVNVAVLARTYNLEGGFVARAAANLPFLLEEGMEVAFVPPQIDAPRRATVASVSLRGDGTATVFFDGVADAGAASRLAGCSCLVRRAEVADRLPLAAQAHPWLGWQMVDAQVGPVGQISDIQEGPAQSRLVVRTDADREVLVPLVEEFIVGEDEGNGRLLVQLPAGLLDL</sequence>
<evidence type="ECO:0000256" key="1">
    <source>
        <dbReference type="HAMAP-Rule" id="MF_00014"/>
    </source>
</evidence>
<dbReference type="GO" id="GO:0042274">
    <property type="term" value="P:ribosomal small subunit biogenesis"/>
    <property type="evidence" value="ECO:0007669"/>
    <property type="project" value="UniProtKB-UniRule"/>
</dbReference>
<dbReference type="GO" id="GO:0005737">
    <property type="term" value="C:cytoplasm"/>
    <property type="evidence" value="ECO:0007669"/>
    <property type="project" value="UniProtKB-SubCell"/>
</dbReference>
<feature type="domain" description="Ribosome maturation factor RimM PRC barrel" evidence="2">
    <location>
        <begin position="107"/>
        <end position="170"/>
    </location>
</feature>
<dbReference type="Proteomes" id="UP000309454">
    <property type="component" value="Unassembled WGS sequence"/>
</dbReference>
<keyword evidence="1" id="KW-0963">Cytoplasm</keyword>
<gene>
    <name evidence="1" type="primary">rimM</name>
    <name evidence="3" type="ORF">E5982_01690</name>
</gene>
<evidence type="ECO:0000313" key="3">
    <source>
        <dbReference type="EMBL" id="TJW12338.1"/>
    </source>
</evidence>
<dbReference type="SUPFAM" id="SSF50346">
    <property type="entry name" value="PRC-barrel domain"/>
    <property type="match status" value="1"/>
</dbReference>
<dbReference type="GO" id="GO:0043022">
    <property type="term" value="F:ribosome binding"/>
    <property type="evidence" value="ECO:0007669"/>
    <property type="project" value="InterPro"/>
</dbReference>
<comment type="function">
    <text evidence="1">An accessory protein needed during the final step in the assembly of 30S ribosomal subunit, possibly for assembly of the head region. Essential for efficient processing of 16S rRNA. May be needed both before and after RbfA during the maturation of 16S rRNA. It has affinity for free ribosomal 30S subunits but not for 70S ribosomes.</text>
</comment>
<comment type="caution">
    <text evidence="3">The sequence shown here is derived from an EMBL/GenBank/DDBJ whole genome shotgun (WGS) entry which is preliminary data.</text>
</comment>
<comment type="domain">
    <text evidence="1">The PRC barrel domain binds ribosomal protein uS19.</text>
</comment>
<dbReference type="HAMAP" id="MF_00014">
    <property type="entry name" value="Ribosome_mat_RimM"/>
    <property type="match status" value="1"/>
</dbReference>
<keyword evidence="4" id="KW-1185">Reference proteome</keyword>
<evidence type="ECO:0000313" key="4">
    <source>
        <dbReference type="Proteomes" id="UP000309454"/>
    </source>
</evidence>
<dbReference type="Gene3D" id="2.30.30.240">
    <property type="entry name" value="PRC-barrel domain"/>
    <property type="match status" value="1"/>
</dbReference>
<dbReference type="InterPro" id="IPR056792">
    <property type="entry name" value="PRC_RimM"/>
</dbReference>
<keyword evidence="1" id="KW-0690">Ribosome biogenesis</keyword>
<dbReference type="GO" id="GO:0005840">
    <property type="term" value="C:ribosome"/>
    <property type="evidence" value="ECO:0007669"/>
    <property type="project" value="InterPro"/>
</dbReference>
<keyword evidence="1" id="KW-0143">Chaperone</keyword>
<dbReference type="InterPro" id="IPR011961">
    <property type="entry name" value="RimM"/>
</dbReference>
<reference evidence="3 4" key="1">
    <citation type="submission" date="2019-04" db="EMBL/GenBank/DDBJ databases">
        <title>Microbes associate with the intestines of laboratory mice.</title>
        <authorList>
            <person name="Navarre W."/>
            <person name="Wong E."/>
            <person name="Huang K.C."/>
            <person name="Tropini C."/>
            <person name="Ng K."/>
            <person name="Yu B."/>
        </authorList>
    </citation>
    <scope>NUCLEOTIDE SEQUENCE [LARGE SCALE GENOMIC DNA]</scope>
    <source>
        <strain evidence="3 4">NM48_B13</strain>
    </source>
</reference>
<comment type="subcellular location">
    <subcellularLocation>
        <location evidence="1">Cytoplasm</location>
    </subcellularLocation>
</comment>
<dbReference type="InterPro" id="IPR011033">
    <property type="entry name" value="PRC_barrel-like_sf"/>
</dbReference>
<keyword evidence="1" id="KW-0698">rRNA processing</keyword>
<evidence type="ECO:0000259" key="2">
    <source>
        <dbReference type="Pfam" id="PF24986"/>
    </source>
</evidence>
<accession>A0A4T9TG41</accession>
<protein>
    <recommendedName>
        <fullName evidence="1">Ribosome maturation factor RimM</fullName>
    </recommendedName>
</protein>
<dbReference type="Pfam" id="PF24986">
    <property type="entry name" value="PRC_RimM"/>
    <property type="match status" value="1"/>
</dbReference>
<dbReference type="EMBL" id="SSTM01000001">
    <property type="protein sequence ID" value="TJW12338.1"/>
    <property type="molecule type" value="Genomic_DNA"/>
</dbReference>
<comment type="subunit">
    <text evidence="1">Binds ribosomal protein uS19.</text>
</comment>
<dbReference type="AlphaFoldDB" id="A0A4T9TG41"/>
<dbReference type="GO" id="GO:0006364">
    <property type="term" value="P:rRNA processing"/>
    <property type="evidence" value="ECO:0007669"/>
    <property type="project" value="UniProtKB-UniRule"/>
</dbReference>
<organism evidence="3 4">
    <name type="scientific">Parvibacter caecicola</name>
    <dbReference type="NCBI Taxonomy" id="747645"/>
    <lineage>
        <taxon>Bacteria</taxon>
        <taxon>Bacillati</taxon>
        <taxon>Actinomycetota</taxon>
        <taxon>Coriobacteriia</taxon>
        <taxon>Coriobacteriales</taxon>
        <taxon>Coriobacteriaceae</taxon>
        <taxon>Parvibacter</taxon>
    </lineage>
</organism>
<dbReference type="OrthoDB" id="3177403at2"/>
<comment type="similarity">
    <text evidence="1">Belongs to the RimM family.</text>
</comment>
<proteinExistence type="inferred from homology"/>